<evidence type="ECO:0000313" key="9">
    <source>
        <dbReference type="EMBL" id="SHI74472.1"/>
    </source>
</evidence>
<dbReference type="InterPro" id="IPR000385">
    <property type="entry name" value="MoaA_NifB_PqqE_Fe-S-bd_CS"/>
</dbReference>
<keyword evidence="10" id="KW-1185">Reference proteome</keyword>
<evidence type="ECO:0000256" key="6">
    <source>
        <dbReference type="ARBA" id="ARBA00023014"/>
    </source>
</evidence>
<gene>
    <name evidence="9" type="ORF">SAMN02745176_01189</name>
</gene>
<keyword evidence="4" id="KW-0479">Metal-binding</keyword>
<dbReference type="NCBIfam" id="TIGR04068">
    <property type="entry name" value="rSAM_ocin_clost"/>
    <property type="match status" value="1"/>
</dbReference>
<dbReference type="InterPro" id="IPR013785">
    <property type="entry name" value="Aldolase_TIM"/>
</dbReference>
<proteinExistence type="inferred from homology"/>
<evidence type="ECO:0000256" key="1">
    <source>
        <dbReference type="ARBA" id="ARBA00001966"/>
    </source>
</evidence>
<evidence type="ECO:0000256" key="7">
    <source>
        <dbReference type="ARBA" id="ARBA00023601"/>
    </source>
</evidence>
<dbReference type="CDD" id="cd01335">
    <property type="entry name" value="Radical_SAM"/>
    <property type="match status" value="1"/>
</dbReference>
<comment type="cofactor">
    <cofactor evidence="1">
        <name>[4Fe-4S] cluster</name>
        <dbReference type="ChEBI" id="CHEBI:49883"/>
    </cofactor>
</comment>
<reference evidence="9 10" key="1">
    <citation type="submission" date="2016-11" db="EMBL/GenBank/DDBJ databases">
        <authorList>
            <person name="Jaros S."/>
            <person name="Januszkiewicz K."/>
            <person name="Wedrychowicz H."/>
        </authorList>
    </citation>
    <scope>NUCLEOTIDE SEQUENCE [LARGE SCALE GENOMIC DNA]</scope>
    <source>
        <strain evidence="9 10">DSM 19022</strain>
    </source>
</reference>
<comment type="similarity">
    <text evidence="7">Belongs to the radical SAM superfamily. Anaerobic sulfatase-maturating enzyme family.</text>
</comment>
<name>A0A1M6DMP5_9FIRM</name>
<keyword evidence="3" id="KW-0949">S-adenosyl-L-methionine</keyword>
<dbReference type="OrthoDB" id="9808591at2"/>
<accession>A0A1M6DMP5</accession>
<dbReference type="STRING" id="1122184.SAMN02745176_01189"/>
<keyword evidence="2" id="KW-0004">4Fe-4S</keyword>
<dbReference type="GO" id="GO:0051539">
    <property type="term" value="F:4 iron, 4 sulfur cluster binding"/>
    <property type="evidence" value="ECO:0007669"/>
    <property type="project" value="UniProtKB-KW"/>
</dbReference>
<feature type="domain" description="Radical SAM core" evidence="8">
    <location>
        <begin position="84"/>
        <end position="322"/>
    </location>
</feature>
<dbReference type="PROSITE" id="PS01305">
    <property type="entry name" value="MOAA_NIFB_PQQE"/>
    <property type="match status" value="1"/>
</dbReference>
<evidence type="ECO:0000256" key="2">
    <source>
        <dbReference type="ARBA" id="ARBA00022485"/>
    </source>
</evidence>
<dbReference type="InterPro" id="IPR023885">
    <property type="entry name" value="4Fe4S-binding_SPASM_dom"/>
</dbReference>
<dbReference type="SFLD" id="SFLDS00029">
    <property type="entry name" value="Radical_SAM"/>
    <property type="match status" value="1"/>
</dbReference>
<dbReference type="RefSeq" id="WP_084524394.1">
    <property type="nucleotide sequence ID" value="NZ_FQZS01000007.1"/>
</dbReference>
<keyword evidence="6" id="KW-0411">Iron-sulfur</keyword>
<dbReference type="PROSITE" id="PS51918">
    <property type="entry name" value="RADICAL_SAM"/>
    <property type="match status" value="1"/>
</dbReference>
<evidence type="ECO:0000256" key="5">
    <source>
        <dbReference type="ARBA" id="ARBA00023004"/>
    </source>
</evidence>
<dbReference type="PANTHER" id="PTHR43273">
    <property type="entry name" value="ANAEROBIC SULFATASE-MATURATING ENZYME HOMOLOG ASLB-RELATED"/>
    <property type="match status" value="1"/>
</dbReference>
<dbReference type="PANTHER" id="PTHR43273:SF3">
    <property type="entry name" value="ANAEROBIC SULFATASE-MATURATING ENZYME HOMOLOG ASLB-RELATED"/>
    <property type="match status" value="1"/>
</dbReference>
<dbReference type="EMBL" id="FQZS01000007">
    <property type="protein sequence ID" value="SHI74472.1"/>
    <property type="molecule type" value="Genomic_DNA"/>
</dbReference>
<dbReference type="InterPro" id="IPR007197">
    <property type="entry name" value="rSAM"/>
</dbReference>
<evidence type="ECO:0000256" key="3">
    <source>
        <dbReference type="ARBA" id="ARBA00022691"/>
    </source>
</evidence>
<organism evidence="9 10">
    <name type="scientific">Lutispora thermophila DSM 19022</name>
    <dbReference type="NCBI Taxonomy" id="1122184"/>
    <lineage>
        <taxon>Bacteria</taxon>
        <taxon>Bacillati</taxon>
        <taxon>Bacillota</taxon>
        <taxon>Clostridia</taxon>
        <taxon>Lutisporales</taxon>
        <taxon>Lutisporaceae</taxon>
        <taxon>Lutispora</taxon>
    </lineage>
</organism>
<dbReference type="Pfam" id="PF04055">
    <property type="entry name" value="Radical_SAM"/>
    <property type="match status" value="1"/>
</dbReference>
<dbReference type="SFLD" id="SFLDG01386">
    <property type="entry name" value="main_SPASM_domain-containing"/>
    <property type="match status" value="1"/>
</dbReference>
<sequence length="482" mass="56114">MDIKDAFIHTFNTRQGYYLYDVNTNSILKIDKNLYEYINKRKNGSSEIKEDLEEKINKMRDQGFLSSKRVEKMEHSFSSLLPYVIKNRLSSITLQVTQQCNLRCEYCVYSGSYKNRIHDDKSMSFDIAKKGIDLLIENSSESNMINIGFYGGEPLLRPDFIMQCVEYAKEQAEGQNILFHMTTNGTLLKGKIADYMAENDVQILVSLDGPEEIHDKNRKFASNGKGTFKVIMENIAELKKKHPEYVKKNISFNAVLDGTTDFHCTTKFFCEYEDIKDFRINTASVSNQYSNKEIRMKESFYIDISYERFKFLLYKLGKLDKRYASKLYETEFAKSIVSINERKNYKSVSKKEHHGGPCVPGLNRLFMDTDGTFYPCERVSELSEHMKIGNIYDGFDLDKMDKILNIGRLTEDKCRNCWAYRFCYLCAAFADNIEGLSKEKKLSNCVRVRNDIEERMKNYCMMREMGYAFNDEAAYALEGEVL</sequence>
<dbReference type="AlphaFoldDB" id="A0A1M6DMP5"/>
<dbReference type="SUPFAM" id="SSF102114">
    <property type="entry name" value="Radical SAM enzymes"/>
    <property type="match status" value="1"/>
</dbReference>
<dbReference type="Proteomes" id="UP000184442">
    <property type="component" value="Unassembled WGS sequence"/>
</dbReference>
<dbReference type="InterPro" id="IPR058240">
    <property type="entry name" value="rSAM_sf"/>
</dbReference>
<dbReference type="GO" id="GO:0046872">
    <property type="term" value="F:metal ion binding"/>
    <property type="evidence" value="ECO:0007669"/>
    <property type="project" value="UniProtKB-KW"/>
</dbReference>
<dbReference type="NCBIfam" id="TIGR04085">
    <property type="entry name" value="rSAM_more_4Fe4S"/>
    <property type="match status" value="1"/>
</dbReference>
<protein>
    <recommendedName>
        <fullName evidence="8">Radical SAM core domain-containing protein</fullName>
    </recommendedName>
</protein>
<dbReference type="SFLD" id="SFLDG01384">
    <property type="entry name" value="thioether_bond_formation_requi"/>
    <property type="match status" value="1"/>
</dbReference>
<evidence type="ECO:0000259" key="8">
    <source>
        <dbReference type="PROSITE" id="PS51918"/>
    </source>
</evidence>
<keyword evidence="5" id="KW-0408">Iron</keyword>
<dbReference type="Gene3D" id="3.20.20.70">
    <property type="entry name" value="Aldolase class I"/>
    <property type="match status" value="1"/>
</dbReference>
<evidence type="ECO:0000256" key="4">
    <source>
        <dbReference type="ARBA" id="ARBA00022723"/>
    </source>
</evidence>
<evidence type="ECO:0000313" key="10">
    <source>
        <dbReference type="Proteomes" id="UP000184442"/>
    </source>
</evidence>
<dbReference type="GO" id="GO:0016491">
    <property type="term" value="F:oxidoreductase activity"/>
    <property type="evidence" value="ECO:0007669"/>
    <property type="project" value="InterPro"/>
</dbReference>
<dbReference type="InterPro" id="IPR024001">
    <property type="entry name" value="Cys-rich_pep_rSAM_mat_CcpM"/>
</dbReference>
<dbReference type="InterPro" id="IPR023867">
    <property type="entry name" value="Sulphatase_maturase_rSAM"/>
</dbReference>
<dbReference type="SFLD" id="SFLDG01067">
    <property type="entry name" value="SPASM/twitch_domain_containing"/>
    <property type="match status" value="1"/>
</dbReference>